<evidence type="ECO:0000313" key="2">
    <source>
        <dbReference type="EMBL" id="MFC5506347.1"/>
    </source>
</evidence>
<name>A0ABW0P4N5_9HYPH</name>
<accession>A0ABW0P4N5</accession>
<evidence type="ECO:0000259" key="1">
    <source>
        <dbReference type="PROSITE" id="PS51746"/>
    </source>
</evidence>
<dbReference type="EC" id="3.1.3.16" evidence="2"/>
<dbReference type="SMART" id="SM00331">
    <property type="entry name" value="PP2C_SIG"/>
    <property type="match status" value="1"/>
</dbReference>
<dbReference type="InterPro" id="IPR001932">
    <property type="entry name" value="PPM-type_phosphatase-like_dom"/>
</dbReference>
<keyword evidence="3" id="KW-1185">Reference proteome</keyword>
<dbReference type="InterPro" id="IPR015655">
    <property type="entry name" value="PP2C"/>
</dbReference>
<dbReference type="SMART" id="SM00332">
    <property type="entry name" value="PP2Cc"/>
    <property type="match status" value="1"/>
</dbReference>
<dbReference type="PANTHER" id="PTHR47992">
    <property type="entry name" value="PROTEIN PHOSPHATASE"/>
    <property type="match status" value="1"/>
</dbReference>
<organism evidence="2 3">
    <name type="scientific">Bosea massiliensis</name>
    <dbReference type="NCBI Taxonomy" id="151419"/>
    <lineage>
        <taxon>Bacteria</taxon>
        <taxon>Pseudomonadati</taxon>
        <taxon>Pseudomonadota</taxon>
        <taxon>Alphaproteobacteria</taxon>
        <taxon>Hyphomicrobiales</taxon>
        <taxon>Boseaceae</taxon>
        <taxon>Bosea</taxon>
    </lineage>
</organism>
<keyword evidence="2" id="KW-0378">Hydrolase</keyword>
<protein>
    <submittedName>
        <fullName evidence="2">PP2C family protein-serine/threonine phosphatase</fullName>
        <ecNumber evidence="2">3.1.3.16</ecNumber>
    </submittedName>
</protein>
<proteinExistence type="predicted"/>
<comment type="caution">
    <text evidence="2">The sequence shown here is derived from an EMBL/GenBank/DDBJ whole genome shotgun (WGS) entry which is preliminary data.</text>
</comment>
<gene>
    <name evidence="2" type="ORF">ACFPN9_13875</name>
</gene>
<dbReference type="Pfam" id="PF00481">
    <property type="entry name" value="PP2C"/>
    <property type="match status" value="1"/>
</dbReference>
<evidence type="ECO:0000313" key="3">
    <source>
        <dbReference type="Proteomes" id="UP001596060"/>
    </source>
</evidence>
<dbReference type="SUPFAM" id="SSF81606">
    <property type="entry name" value="PP2C-like"/>
    <property type="match status" value="1"/>
</dbReference>
<feature type="domain" description="PPM-type phosphatase" evidence="1">
    <location>
        <begin position="17"/>
        <end position="248"/>
    </location>
</feature>
<dbReference type="PROSITE" id="PS51746">
    <property type="entry name" value="PPM_2"/>
    <property type="match status" value="1"/>
</dbReference>
<dbReference type="Proteomes" id="UP001596060">
    <property type="component" value="Unassembled WGS sequence"/>
</dbReference>
<dbReference type="RefSeq" id="WP_066716883.1">
    <property type="nucleotide sequence ID" value="NZ_JBHSLU010000040.1"/>
</dbReference>
<dbReference type="InterPro" id="IPR036457">
    <property type="entry name" value="PPM-type-like_dom_sf"/>
</dbReference>
<dbReference type="CDD" id="cd00143">
    <property type="entry name" value="PP2Cc"/>
    <property type="match status" value="1"/>
</dbReference>
<dbReference type="EMBL" id="JBHSLU010000040">
    <property type="protein sequence ID" value="MFC5506347.1"/>
    <property type="molecule type" value="Genomic_DNA"/>
</dbReference>
<reference evidence="3" key="1">
    <citation type="journal article" date="2019" name="Int. J. Syst. Evol. Microbiol.">
        <title>The Global Catalogue of Microorganisms (GCM) 10K type strain sequencing project: providing services to taxonomists for standard genome sequencing and annotation.</title>
        <authorList>
            <consortium name="The Broad Institute Genomics Platform"/>
            <consortium name="The Broad Institute Genome Sequencing Center for Infectious Disease"/>
            <person name="Wu L."/>
            <person name="Ma J."/>
        </authorList>
    </citation>
    <scope>NUCLEOTIDE SEQUENCE [LARGE SCALE GENOMIC DNA]</scope>
    <source>
        <strain evidence="3">CCUG 43117</strain>
    </source>
</reference>
<dbReference type="GO" id="GO:0004722">
    <property type="term" value="F:protein serine/threonine phosphatase activity"/>
    <property type="evidence" value="ECO:0007669"/>
    <property type="project" value="UniProtKB-EC"/>
</dbReference>
<dbReference type="Gene3D" id="3.60.40.10">
    <property type="entry name" value="PPM-type phosphatase domain"/>
    <property type="match status" value="1"/>
</dbReference>
<sequence>MSDLGQNDLGRTALPFETGAVSHVGRVRSANEDNLVVRPEFGIWAVADGMGGHENGALASATVAAAIENIGPTGSAPDLLARLEAAVLQANAEIRRRIAEGNGAPMGSTLAVLLVHDRHFACVWCGDSRIYLVRAGQILQLSRDHTEVQDLVERGVLTPAEAKVSPRRHVITRAIGVHEQPELDLDSGEIEDGDVFLLCSDGLTEHVAEDEILATVEERGAQQACNALLQLTLQRGARDNVTVIVMRYTRRENRTTRWMPNMRMQETDTP</sequence>